<dbReference type="Pfam" id="PF01397">
    <property type="entry name" value="Terpene_synth"/>
    <property type="match status" value="1"/>
</dbReference>
<dbReference type="InterPro" id="IPR036965">
    <property type="entry name" value="Terpene_synth_N_sf"/>
</dbReference>
<evidence type="ECO:0000259" key="6">
    <source>
        <dbReference type="Pfam" id="PF01397"/>
    </source>
</evidence>
<name>A0AAW1VNB2_RUBAR</name>
<keyword evidence="8" id="KW-1185">Reference proteome</keyword>
<dbReference type="PANTHER" id="PTHR31225:SF0">
    <property type="entry name" value="S-(+)-LINALOOL SYNTHASE, CHLOROPLASTIC"/>
    <property type="match status" value="1"/>
</dbReference>
<evidence type="ECO:0000313" key="8">
    <source>
        <dbReference type="Proteomes" id="UP001457282"/>
    </source>
</evidence>
<dbReference type="Gene3D" id="1.50.10.130">
    <property type="entry name" value="Terpene synthase, N-terminal domain"/>
    <property type="match status" value="1"/>
</dbReference>
<evidence type="ECO:0000256" key="4">
    <source>
        <dbReference type="ARBA" id="ARBA00022842"/>
    </source>
</evidence>
<gene>
    <name evidence="7" type="ORF">M0R45_000799</name>
</gene>
<dbReference type="InterPro" id="IPR008930">
    <property type="entry name" value="Terpenoid_cyclase/PrenylTrfase"/>
</dbReference>
<sequence length="113" mass="13170">MDDIFVQHSQKLESFTNVLRDLAESEALEGLNMIDAVQRLGIDYHFQQVIDEILHKQMNMMISAHGDLHEVAIRFRLLRQQGYFVPAGKYNFWGTTKLNFGSLVIVFHLFIRC</sequence>
<dbReference type="InterPro" id="IPR001906">
    <property type="entry name" value="Terpene_synth_N"/>
</dbReference>
<dbReference type="GO" id="GO:0010333">
    <property type="term" value="F:terpene synthase activity"/>
    <property type="evidence" value="ECO:0007669"/>
    <property type="project" value="InterPro"/>
</dbReference>
<evidence type="ECO:0000256" key="1">
    <source>
        <dbReference type="ARBA" id="ARBA00001936"/>
    </source>
</evidence>
<protein>
    <recommendedName>
        <fullName evidence="6">Terpene synthase N-terminal domain-containing protein</fullName>
    </recommendedName>
</protein>
<reference evidence="7 8" key="1">
    <citation type="journal article" date="2023" name="G3 (Bethesda)">
        <title>A chromosome-length genome assembly and annotation of blackberry (Rubus argutus, cv. 'Hillquist').</title>
        <authorList>
            <person name="Bruna T."/>
            <person name="Aryal R."/>
            <person name="Dudchenko O."/>
            <person name="Sargent D.J."/>
            <person name="Mead D."/>
            <person name="Buti M."/>
            <person name="Cavallini A."/>
            <person name="Hytonen T."/>
            <person name="Andres J."/>
            <person name="Pham M."/>
            <person name="Weisz D."/>
            <person name="Mascagni F."/>
            <person name="Usai G."/>
            <person name="Natali L."/>
            <person name="Bassil N."/>
            <person name="Fernandez G.E."/>
            <person name="Lomsadze A."/>
            <person name="Armour M."/>
            <person name="Olukolu B."/>
            <person name="Poorten T."/>
            <person name="Britton C."/>
            <person name="Davik J."/>
            <person name="Ashrafi H."/>
            <person name="Aiden E.L."/>
            <person name="Borodovsky M."/>
            <person name="Worthington M."/>
        </authorList>
    </citation>
    <scope>NUCLEOTIDE SEQUENCE [LARGE SCALE GENOMIC DNA]</scope>
    <source>
        <strain evidence="7">PI 553951</strain>
    </source>
</reference>
<evidence type="ECO:0000256" key="3">
    <source>
        <dbReference type="ARBA" id="ARBA00004721"/>
    </source>
</evidence>
<dbReference type="Proteomes" id="UP001457282">
    <property type="component" value="Unassembled WGS sequence"/>
</dbReference>
<organism evidence="7 8">
    <name type="scientific">Rubus argutus</name>
    <name type="common">Southern blackberry</name>
    <dbReference type="NCBI Taxonomy" id="59490"/>
    <lineage>
        <taxon>Eukaryota</taxon>
        <taxon>Viridiplantae</taxon>
        <taxon>Streptophyta</taxon>
        <taxon>Embryophyta</taxon>
        <taxon>Tracheophyta</taxon>
        <taxon>Spermatophyta</taxon>
        <taxon>Magnoliopsida</taxon>
        <taxon>eudicotyledons</taxon>
        <taxon>Gunneridae</taxon>
        <taxon>Pentapetalae</taxon>
        <taxon>rosids</taxon>
        <taxon>fabids</taxon>
        <taxon>Rosales</taxon>
        <taxon>Rosaceae</taxon>
        <taxon>Rosoideae</taxon>
        <taxon>Rosoideae incertae sedis</taxon>
        <taxon>Rubus</taxon>
    </lineage>
</organism>
<dbReference type="AlphaFoldDB" id="A0AAW1VNB2"/>
<dbReference type="GO" id="GO:0016114">
    <property type="term" value="P:terpenoid biosynthetic process"/>
    <property type="evidence" value="ECO:0007669"/>
    <property type="project" value="InterPro"/>
</dbReference>
<accession>A0AAW1VNB2</accession>
<feature type="domain" description="Terpene synthase N-terminal" evidence="6">
    <location>
        <begin position="6"/>
        <end position="87"/>
    </location>
</feature>
<evidence type="ECO:0000256" key="5">
    <source>
        <dbReference type="ARBA" id="ARBA00023239"/>
    </source>
</evidence>
<dbReference type="InterPro" id="IPR050148">
    <property type="entry name" value="Terpene_synthase-like"/>
</dbReference>
<dbReference type="SUPFAM" id="SSF48239">
    <property type="entry name" value="Terpenoid cyclases/Protein prenyltransferases"/>
    <property type="match status" value="1"/>
</dbReference>
<comment type="cofactor">
    <cofactor evidence="1">
        <name>Mn(2+)</name>
        <dbReference type="ChEBI" id="CHEBI:29035"/>
    </cofactor>
</comment>
<comment type="pathway">
    <text evidence="3">Secondary metabolite biosynthesis; terpenoid biosynthesis.</text>
</comment>
<comment type="caution">
    <text evidence="7">The sequence shown here is derived from an EMBL/GenBank/DDBJ whole genome shotgun (WGS) entry which is preliminary data.</text>
</comment>
<comment type="cofactor">
    <cofactor evidence="2">
        <name>Mg(2+)</name>
        <dbReference type="ChEBI" id="CHEBI:18420"/>
    </cofactor>
</comment>
<keyword evidence="4" id="KW-0460">Magnesium</keyword>
<keyword evidence="5" id="KW-0456">Lyase</keyword>
<evidence type="ECO:0000256" key="2">
    <source>
        <dbReference type="ARBA" id="ARBA00001946"/>
    </source>
</evidence>
<dbReference type="PANTHER" id="PTHR31225">
    <property type="entry name" value="OS04G0344100 PROTEIN-RELATED"/>
    <property type="match status" value="1"/>
</dbReference>
<proteinExistence type="predicted"/>
<evidence type="ECO:0000313" key="7">
    <source>
        <dbReference type="EMBL" id="KAK9904363.1"/>
    </source>
</evidence>
<dbReference type="EMBL" id="JBEDUW010000201">
    <property type="protein sequence ID" value="KAK9904363.1"/>
    <property type="molecule type" value="Genomic_DNA"/>
</dbReference>